<feature type="transmembrane region" description="Helical" evidence="6">
    <location>
        <begin position="310"/>
        <end position="334"/>
    </location>
</feature>
<evidence type="ECO:0000256" key="2">
    <source>
        <dbReference type="ARBA" id="ARBA00022475"/>
    </source>
</evidence>
<evidence type="ECO:0000256" key="4">
    <source>
        <dbReference type="ARBA" id="ARBA00022989"/>
    </source>
</evidence>
<comment type="subcellular location">
    <subcellularLocation>
        <location evidence="1">Cell membrane</location>
        <topology evidence="1">Multi-pass membrane protein</topology>
    </subcellularLocation>
</comment>
<evidence type="ECO:0000313" key="10">
    <source>
        <dbReference type="Proteomes" id="UP001179361"/>
    </source>
</evidence>
<feature type="transmembrane region" description="Helical" evidence="6">
    <location>
        <begin position="402"/>
        <end position="422"/>
    </location>
</feature>
<dbReference type="RefSeq" id="WP_231058246.1">
    <property type="nucleotide sequence ID" value="NZ_JAJNOC010000003.1"/>
</dbReference>
<evidence type="ECO:0000256" key="1">
    <source>
        <dbReference type="ARBA" id="ARBA00004651"/>
    </source>
</evidence>
<keyword evidence="2" id="KW-1003">Cell membrane</keyword>
<dbReference type="InterPro" id="IPR050250">
    <property type="entry name" value="Macrolide_Exporter_MacB"/>
</dbReference>
<keyword evidence="3 6" id="KW-0812">Transmembrane</keyword>
<protein>
    <submittedName>
        <fullName evidence="9">ABC transporter permease</fullName>
    </submittedName>
</protein>
<evidence type="ECO:0000256" key="5">
    <source>
        <dbReference type="ARBA" id="ARBA00023136"/>
    </source>
</evidence>
<feature type="transmembrane region" description="Helical" evidence="6">
    <location>
        <begin position="354"/>
        <end position="381"/>
    </location>
</feature>
<dbReference type="InterPro" id="IPR003838">
    <property type="entry name" value="ABC3_permease_C"/>
</dbReference>
<dbReference type="PANTHER" id="PTHR30572">
    <property type="entry name" value="MEMBRANE COMPONENT OF TRANSPORTER-RELATED"/>
    <property type="match status" value="1"/>
</dbReference>
<dbReference type="PANTHER" id="PTHR30572:SF18">
    <property type="entry name" value="ABC-TYPE MACROLIDE FAMILY EXPORT SYSTEM PERMEASE COMPONENT 2"/>
    <property type="match status" value="1"/>
</dbReference>
<keyword evidence="4 6" id="KW-1133">Transmembrane helix</keyword>
<feature type="transmembrane region" description="Helical" evidence="6">
    <location>
        <begin position="20"/>
        <end position="43"/>
    </location>
</feature>
<evidence type="ECO:0000259" key="8">
    <source>
        <dbReference type="Pfam" id="PF12704"/>
    </source>
</evidence>
<evidence type="ECO:0000259" key="7">
    <source>
        <dbReference type="Pfam" id="PF02687"/>
    </source>
</evidence>
<sequence>MFSYYFTLGVRSLRRNPALTALMVLTLAIGVAASVSTLTILHVMSANPIPHKSDRLFVPLVDNGSPENWVPSEGPNDRQLSYPDADNLLRSGVGERRTVMYNVGVAIEPPRSDIPAFSSTGLAPTRDFFAMFDVPFLHGQPWSAADDQRAADVVVLSREIAEKLFGDASPVGKQVRMKGTPYTVVGVIDTWAPLPRFYKLIGGQRFGNGEEFFIPFSNAIRHEMVHNGSMSCSGSRDPGWAALLASECTWLQFWIEAKSSSDRAEVQSFLDSYANEQRKLGRLKRNAPNMLYNVMEWMEEMKVVGNDSKLAAWLAFGFLVLCLVNTVGLLLAKFSVRASEVGIRRALGASRRDVFQQFLIETGVVGLVGGVLGLVLAFAFLALIGMQSKGMAAVARMDLQMLALTFLMSVAAALLAGLLPTWRACQVTPAIQLKSQ</sequence>
<evidence type="ECO:0000256" key="6">
    <source>
        <dbReference type="SAM" id="Phobius"/>
    </source>
</evidence>
<organism evidence="9 10">
    <name type="scientific">Massilia phyllostachyos</name>
    <dbReference type="NCBI Taxonomy" id="2898585"/>
    <lineage>
        <taxon>Bacteria</taxon>
        <taxon>Pseudomonadati</taxon>
        <taxon>Pseudomonadota</taxon>
        <taxon>Betaproteobacteria</taxon>
        <taxon>Burkholderiales</taxon>
        <taxon>Oxalobacteraceae</taxon>
        <taxon>Telluria group</taxon>
        <taxon>Massilia</taxon>
    </lineage>
</organism>
<dbReference type="Proteomes" id="UP001179361">
    <property type="component" value="Unassembled WGS sequence"/>
</dbReference>
<reference evidence="9" key="1">
    <citation type="submission" date="2021-11" db="EMBL/GenBank/DDBJ databases">
        <title>The complete genome of Massilia sp sp. G4R7.</title>
        <authorList>
            <person name="Liu L."/>
            <person name="Yue J."/>
            <person name="Yuan J."/>
            <person name="Yang F."/>
            <person name="Li L."/>
        </authorList>
    </citation>
    <scope>NUCLEOTIDE SEQUENCE</scope>
    <source>
        <strain evidence="9">G4R7</strain>
    </source>
</reference>
<dbReference type="EMBL" id="JAJNOC010000003">
    <property type="protein sequence ID" value="MCD2516924.1"/>
    <property type="molecule type" value="Genomic_DNA"/>
</dbReference>
<keyword evidence="5 6" id="KW-0472">Membrane</keyword>
<dbReference type="Pfam" id="PF12704">
    <property type="entry name" value="MacB_PCD"/>
    <property type="match status" value="1"/>
</dbReference>
<name>A0ABS8Q5P6_9BURK</name>
<evidence type="ECO:0000256" key="3">
    <source>
        <dbReference type="ARBA" id="ARBA00022692"/>
    </source>
</evidence>
<evidence type="ECO:0000313" key="9">
    <source>
        <dbReference type="EMBL" id="MCD2516924.1"/>
    </source>
</evidence>
<comment type="caution">
    <text evidence="9">The sequence shown here is derived from an EMBL/GenBank/DDBJ whole genome shotgun (WGS) entry which is preliminary data.</text>
</comment>
<dbReference type="InterPro" id="IPR025857">
    <property type="entry name" value="MacB_PCD"/>
</dbReference>
<accession>A0ABS8Q5P6</accession>
<proteinExistence type="predicted"/>
<dbReference type="Pfam" id="PF02687">
    <property type="entry name" value="FtsX"/>
    <property type="match status" value="1"/>
</dbReference>
<feature type="domain" description="MacB-like periplasmic core" evidence="8">
    <location>
        <begin position="20"/>
        <end position="268"/>
    </location>
</feature>
<keyword evidence="10" id="KW-1185">Reference proteome</keyword>
<gene>
    <name evidence="9" type="ORF">LQ564_11460</name>
</gene>
<feature type="domain" description="ABC3 transporter permease C-terminal" evidence="7">
    <location>
        <begin position="314"/>
        <end position="428"/>
    </location>
</feature>